<gene>
    <name evidence="3" type="ORF">B0T10DRAFT_591342</name>
</gene>
<dbReference type="Proteomes" id="UP000777438">
    <property type="component" value="Unassembled WGS sequence"/>
</dbReference>
<proteinExistence type="predicted"/>
<comment type="caution">
    <text evidence="3">The sequence shown here is derived from an EMBL/GenBank/DDBJ whole genome shotgun (WGS) entry which is preliminary data.</text>
</comment>
<protein>
    <submittedName>
        <fullName evidence="3">Lipase esterase family protein</fullName>
    </submittedName>
</protein>
<feature type="non-terminal residue" evidence="3">
    <location>
        <position position="330"/>
    </location>
</feature>
<dbReference type="EMBL" id="JAGPYM010000057">
    <property type="protein sequence ID" value="KAH6871220.1"/>
    <property type="molecule type" value="Genomic_DNA"/>
</dbReference>
<evidence type="ECO:0000313" key="3">
    <source>
        <dbReference type="EMBL" id="KAH6871220.1"/>
    </source>
</evidence>
<evidence type="ECO:0000313" key="4">
    <source>
        <dbReference type="Proteomes" id="UP000777438"/>
    </source>
</evidence>
<accession>A0A9P8VR92</accession>
<dbReference type="Pfam" id="PF07859">
    <property type="entry name" value="Abhydrolase_3"/>
    <property type="match status" value="1"/>
</dbReference>
<dbReference type="GO" id="GO:0016787">
    <property type="term" value="F:hydrolase activity"/>
    <property type="evidence" value="ECO:0007669"/>
    <property type="project" value="UniProtKB-KW"/>
</dbReference>
<feature type="domain" description="Alpha/beta hydrolase fold-3" evidence="2">
    <location>
        <begin position="98"/>
        <end position="311"/>
    </location>
</feature>
<organism evidence="3 4">
    <name type="scientific">Thelonectria olida</name>
    <dbReference type="NCBI Taxonomy" id="1576542"/>
    <lineage>
        <taxon>Eukaryota</taxon>
        <taxon>Fungi</taxon>
        <taxon>Dikarya</taxon>
        <taxon>Ascomycota</taxon>
        <taxon>Pezizomycotina</taxon>
        <taxon>Sordariomycetes</taxon>
        <taxon>Hypocreomycetidae</taxon>
        <taxon>Hypocreales</taxon>
        <taxon>Nectriaceae</taxon>
        <taxon>Thelonectria</taxon>
    </lineage>
</organism>
<dbReference type="PANTHER" id="PTHR48081:SF8">
    <property type="entry name" value="ALPHA_BETA HYDROLASE FOLD-3 DOMAIN-CONTAINING PROTEIN-RELATED"/>
    <property type="match status" value="1"/>
</dbReference>
<dbReference type="OrthoDB" id="408631at2759"/>
<dbReference type="PANTHER" id="PTHR48081">
    <property type="entry name" value="AB HYDROLASE SUPERFAMILY PROTEIN C4A8.06C"/>
    <property type="match status" value="1"/>
</dbReference>
<dbReference type="InterPro" id="IPR013094">
    <property type="entry name" value="AB_hydrolase_3"/>
</dbReference>
<keyword evidence="1" id="KW-0378">Hydrolase</keyword>
<dbReference type="InterPro" id="IPR050300">
    <property type="entry name" value="GDXG_lipolytic_enzyme"/>
</dbReference>
<keyword evidence="4" id="KW-1185">Reference proteome</keyword>
<dbReference type="SUPFAM" id="SSF53474">
    <property type="entry name" value="alpha/beta-Hydrolases"/>
    <property type="match status" value="1"/>
</dbReference>
<name>A0A9P8VR92_9HYPO</name>
<feature type="non-terminal residue" evidence="3">
    <location>
        <position position="1"/>
    </location>
</feature>
<evidence type="ECO:0000259" key="2">
    <source>
        <dbReference type="Pfam" id="PF07859"/>
    </source>
</evidence>
<dbReference type="AlphaFoldDB" id="A0A9P8VR92"/>
<evidence type="ECO:0000256" key="1">
    <source>
        <dbReference type="ARBA" id="ARBA00022801"/>
    </source>
</evidence>
<sequence>AVSEPEFHHGRLSKPNSAWEKVASEQLKLEPLIDRLYSLPLEEYRKIPYKAPPLPANVPVPNRDLSIREDTVIVRDGALVKVRIYEPLNRGTGHLLFFNVHGGGWTTGSPETEEAQNRLIATKNNAVVCSVDYRRAPEFPFPCALHDSVDAILWCQENPAILGIDPQRIILGGGSAGANVVCCCAAIAQVFRDEGITGIVGQILNIPVTCHPDHFPKRKYELHSYVQNANAPIVGASRMRMFWANYLPEAQPDPKANPLLAASFKGLPSTLIQVAGMDPLRDEGLAYAQALKDDEVQVTLKVYPGMPHAFYTYPDLEPTIEYFQAMVDWI</sequence>
<reference evidence="3 4" key="1">
    <citation type="journal article" date="2021" name="Nat. Commun.">
        <title>Genetic determinants of endophytism in the Arabidopsis root mycobiome.</title>
        <authorList>
            <person name="Mesny F."/>
            <person name="Miyauchi S."/>
            <person name="Thiergart T."/>
            <person name="Pickel B."/>
            <person name="Atanasova L."/>
            <person name="Karlsson M."/>
            <person name="Huettel B."/>
            <person name="Barry K.W."/>
            <person name="Haridas S."/>
            <person name="Chen C."/>
            <person name="Bauer D."/>
            <person name="Andreopoulos W."/>
            <person name="Pangilinan J."/>
            <person name="LaButti K."/>
            <person name="Riley R."/>
            <person name="Lipzen A."/>
            <person name="Clum A."/>
            <person name="Drula E."/>
            <person name="Henrissat B."/>
            <person name="Kohler A."/>
            <person name="Grigoriev I.V."/>
            <person name="Martin F.M."/>
            <person name="Hacquard S."/>
        </authorList>
    </citation>
    <scope>NUCLEOTIDE SEQUENCE [LARGE SCALE GENOMIC DNA]</scope>
    <source>
        <strain evidence="3 4">MPI-CAGE-CH-0241</strain>
    </source>
</reference>
<dbReference type="InterPro" id="IPR029058">
    <property type="entry name" value="AB_hydrolase_fold"/>
</dbReference>
<dbReference type="Gene3D" id="3.40.50.1820">
    <property type="entry name" value="alpha/beta hydrolase"/>
    <property type="match status" value="1"/>
</dbReference>